<protein>
    <submittedName>
        <fullName evidence="3">Nucleotide-binding universal stress protein, UspA family</fullName>
    </submittedName>
</protein>
<dbReference type="SUPFAM" id="SSF52402">
    <property type="entry name" value="Adenine nucleotide alpha hydrolases-like"/>
    <property type="match status" value="2"/>
</dbReference>
<keyword evidence="4" id="KW-1185">Reference proteome</keyword>
<dbReference type="RefSeq" id="WP_076755467.1">
    <property type="nucleotide sequence ID" value="NZ_CP023018.1"/>
</dbReference>
<dbReference type="PRINTS" id="PR01438">
    <property type="entry name" value="UNVRSLSTRESS"/>
</dbReference>
<gene>
    <name evidence="3" type="ORF">SAMN05216526_1054</name>
</gene>
<comment type="similarity">
    <text evidence="1">Belongs to the universal stress protein A family.</text>
</comment>
<accession>A0A1R3VW68</accession>
<reference evidence="3 4" key="1">
    <citation type="submission" date="2017-01" db="EMBL/GenBank/DDBJ databases">
        <authorList>
            <person name="Mah S.A."/>
            <person name="Swanson W.J."/>
            <person name="Moy G.W."/>
            <person name="Vacquier V.D."/>
        </authorList>
    </citation>
    <scope>NUCLEOTIDE SEQUENCE [LARGE SCALE GENOMIC DNA]</scope>
    <source>
        <strain evidence="3 4">M9</strain>
    </source>
</reference>
<dbReference type="Proteomes" id="UP000223759">
    <property type="component" value="Unassembled WGS sequence"/>
</dbReference>
<dbReference type="Pfam" id="PF00582">
    <property type="entry name" value="Usp"/>
    <property type="match status" value="2"/>
</dbReference>
<dbReference type="AlphaFoldDB" id="A0A1R3VW68"/>
<evidence type="ECO:0000256" key="1">
    <source>
        <dbReference type="ARBA" id="ARBA00008791"/>
    </source>
</evidence>
<feature type="domain" description="UspA" evidence="2">
    <location>
        <begin position="210"/>
        <end position="283"/>
    </location>
</feature>
<proteinExistence type="inferred from homology"/>
<dbReference type="CDD" id="cd00293">
    <property type="entry name" value="USP-like"/>
    <property type="match status" value="2"/>
</dbReference>
<evidence type="ECO:0000259" key="2">
    <source>
        <dbReference type="Pfam" id="PF00582"/>
    </source>
</evidence>
<dbReference type="InterPro" id="IPR006015">
    <property type="entry name" value="Universal_stress_UspA"/>
</dbReference>
<sequence length="283" mass="30810">MEKIIACIDGSRSSHSVCDHAAWASLRLQAPLTLLHVIKNVHAEAKADFSGNMVLGGREALLEQMVEAEETRGKLLREQGRAVLADAIERVQAKGIAEPGSLLRNDRVVLAIGDMQEEARLIVVGKQGKDGDMVEQHVGSHLESLIRTMTRPVLVAPLAFNQPERFMIAYDGSAAAQKVLDKVATSPLLKGLEAHVLMVAEDNGDNRAKLDHARSALAAQGFDVQVALRQGAVTDVVCAYRQEQDIQLLAMGAFGHSLLRRWFVGSTTTDMIMRSPIPLLIVR</sequence>
<feature type="domain" description="UspA" evidence="2">
    <location>
        <begin position="2"/>
        <end position="156"/>
    </location>
</feature>
<name>A0A1R3VW68_9GAMM</name>
<evidence type="ECO:0000313" key="3">
    <source>
        <dbReference type="EMBL" id="SIT69315.1"/>
    </source>
</evidence>
<evidence type="ECO:0000313" key="4">
    <source>
        <dbReference type="Proteomes" id="UP000223759"/>
    </source>
</evidence>
<dbReference type="InterPro" id="IPR006016">
    <property type="entry name" value="UspA"/>
</dbReference>
<dbReference type="EMBL" id="FTPK01000002">
    <property type="protein sequence ID" value="SIT69315.1"/>
    <property type="molecule type" value="Genomic_DNA"/>
</dbReference>
<dbReference type="PANTHER" id="PTHR46268">
    <property type="entry name" value="STRESS RESPONSE PROTEIN NHAX"/>
    <property type="match status" value="1"/>
</dbReference>
<dbReference type="Gene3D" id="3.40.50.12370">
    <property type="match status" value="1"/>
</dbReference>
<dbReference type="STRING" id="233100.SAMN05216526_1054"/>
<dbReference type="OrthoDB" id="9804721at2"/>
<dbReference type="PANTHER" id="PTHR46268:SF15">
    <property type="entry name" value="UNIVERSAL STRESS PROTEIN HP_0031"/>
    <property type="match status" value="1"/>
</dbReference>
<organism evidence="3 4">
    <name type="scientific">Ectothiorhodosinus mongolicus</name>
    <dbReference type="NCBI Taxonomy" id="233100"/>
    <lineage>
        <taxon>Bacteria</taxon>
        <taxon>Pseudomonadati</taxon>
        <taxon>Pseudomonadota</taxon>
        <taxon>Gammaproteobacteria</taxon>
        <taxon>Chromatiales</taxon>
        <taxon>Ectothiorhodospiraceae</taxon>
        <taxon>Ectothiorhodosinus</taxon>
    </lineage>
</organism>